<reference evidence="4" key="1">
    <citation type="submission" date="2023-01" db="EMBL/GenBank/DDBJ databases">
        <title>Key to firefly adult light organ development and bioluminescence: homeobox transcription factors regulate luciferase expression and transportation to peroxisome.</title>
        <authorList>
            <person name="Fu X."/>
        </authorList>
    </citation>
    <scope>NUCLEOTIDE SEQUENCE [LARGE SCALE GENOMIC DNA]</scope>
</reference>
<feature type="chain" id="PRO_5043039875" description="Chitin-binding type-2 domain-containing protein" evidence="2">
    <location>
        <begin position="22"/>
        <end position="292"/>
    </location>
</feature>
<feature type="region of interest" description="Disordered" evidence="1">
    <location>
        <begin position="142"/>
        <end position="185"/>
    </location>
</feature>
<evidence type="ECO:0000256" key="1">
    <source>
        <dbReference type="SAM" id="MobiDB-lite"/>
    </source>
</evidence>
<protein>
    <recommendedName>
        <fullName evidence="5">Chitin-binding type-2 domain-containing protein</fullName>
    </recommendedName>
</protein>
<keyword evidence="2" id="KW-0732">Signal</keyword>
<dbReference type="EMBL" id="JARPUR010000001">
    <property type="protein sequence ID" value="KAK4884452.1"/>
    <property type="molecule type" value="Genomic_DNA"/>
</dbReference>
<sequence length="292" mass="32485">MYKPINLLVLISLCNIIYASSCPTSGRKCASKDTFVYCINLDEEKSVALDFFRIKCKSPLVCTEDGNDPCVNESELRPPPKPETKTLTSTTTTDSLITTENENLLKTVSVVSTTSTTDTLEITYINNSTVNQETTTEIATSISTLETDEDFSTTDINSSISSSDNDTETSTPTEPSITCPNPPPAKDPNCKKFDEKFRGPDCISYYRCVPSFFSYRAELIKCAAKLAYSPSQEKCVDPPKVAYLLKNAHRQRQLALLLLTSLASCFYKHQRMIVPQNNFRAVAFYPDGLTEF</sequence>
<feature type="compositionally biased region" description="Basic and acidic residues" evidence="1">
    <location>
        <begin position="74"/>
        <end position="84"/>
    </location>
</feature>
<proteinExistence type="predicted"/>
<evidence type="ECO:0000256" key="2">
    <source>
        <dbReference type="SAM" id="SignalP"/>
    </source>
</evidence>
<comment type="caution">
    <text evidence="3">The sequence shown here is derived from an EMBL/GenBank/DDBJ whole genome shotgun (WGS) entry which is preliminary data.</text>
</comment>
<evidence type="ECO:0008006" key="5">
    <source>
        <dbReference type="Google" id="ProtNLM"/>
    </source>
</evidence>
<evidence type="ECO:0000313" key="4">
    <source>
        <dbReference type="Proteomes" id="UP001353858"/>
    </source>
</evidence>
<feature type="region of interest" description="Disordered" evidence="1">
    <location>
        <begin position="71"/>
        <end position="93"/>
    </location>
</feature>
<gene>
    <name evidence="3" type="ORF">RN001_000723</name>
</gene>
<keyword evidence="4" id="KW-1185">Reference proteome</keyword>
<dbReference type="Proteomes" id="UP001353858">
    <property type="component" value="Unassembled WGS sequence"/>
</dbReference>
<evidence type="ECO:0000313" key="3">
    <source>
        <dbReference type="EMBL" id="KAK4884452.1"/>
    </source>
</evidence>
<feature type="compositionally biased region" description="Low complexity" evidence="1">
    <location>
        <begin position="153"/>
        <end position="178"/>
    </location>
</feature>
<feature type="signal peptide" evidence="2">
    <location>
        <begin position="1"/>
        <end position="21"/>
    </location>
</feature>
<accession>A0AAN7Q7D6</accession>
<name>A0AAN7Q7D6_9COLE</name>
<dbReference type="AlphaFoldDB" id="A0AAN7Q7D6"/>
<organism evidence="3 4">
    <name type="scientific">Aquatica leii</name>
    <dbReference type="NCBI Taxonomy" id="1421715"/>
    <lineage>
        <taxon>Eukaryota</taxon>
        <taxon>Metazoa</taxon>
        <taxon>Ecdysozoa</taxon>
        <taxon>Arthropoda</taxon>
        <taxon>Hexapoda</taxon>
        <taxon>Insecta</taxon>
        <taxon>Pterygota</taxon>
        <taxon>Neoptera</taxon>
        <taxon>Endopterygota</taxon>
        <taxon>Coleoptera</taxon>
        <taxon>Polyphaga</taxon>
        <taxon>Elateriformia</taxon>
        <taxon>Elateroidea</taxon>
        <taxon>Lampyridae</taxon>
        <taxon>Luciolinae</taxon>
        <taxon>Aquatica</taxon>
    </lineage>
</organism>